<evidence type="ECO:0000256" key="2">
    <source>
        <dbReference type="ARBA" id="ARBA00022448"/>
    </source>
</evidence>
<keyword evidence="14" id="KW-1185">Reference proteome</keyword>
<dbReference type="PANTHER" id="PTHR30069">
    <property type="entry name" value="TONB-DEPENDENT OUTER MEMBRANE RECEPTOR"/>
    <property type="match status" value="1"/>
</dbReference>
<dbReference type="InterPro" id="IPR012910">
    <property type="entry name" value="Plug_dom"/>
</dbReference>
<dbReference type="STRING" id="1499686.BN1079_01792"/>
<keyword evidence="5 9" id="KW-0798">TonB box</keyword>
<gene>
    <name evidence="13" type="ORF">BN1079_01792</name>
</gene>
<evidence type="ECO:0000256" key="6">
    <source>
        <dbReference type="ARBA" id="ARBA00023136"/>
    </source>
</evidence>
<organism evidence="13 14">
    <name type="scientific">Pseudomonas saudiphocaensis</name>
    <dbReference type="NCBI Taxonomy" id="1499686"/>
    <lineage>
        <taxon>Bacteria</taxon>
        <taxon>Pseudomonadati</taxon>
        <taxon>Pseudomonadota</taxon>
        <taxon>Gammaproteobacteria</taxon>
        <taxon>Pseudomonadales</taxon>
        <taxon>Pseudomonadaceae</taxon>
        <taxon>Pseudomonas</taxon>
    </lineage>
</organism>
<evidence type="ECO:0000259" key="11">
    <source>
        <dbReference type="Pfam" id="PF00593"/>
    </source>
</evidence>
<dbReference type="AlphaFoldDB" id="A0A078LTC0"/>
<dbReference type="Pfam" id="PF00593">
    <property type="entry name" value="TonB_dep_Rec_b-barrel"/>
    <property type="match status" value="1"/>
</dbReference>
<name>A0A078LTC0_9PSED</name>
<evidence type="ECO:0000313" key="14">
    <source>
        <dbReference type="Proteomes" id="UP000053902"/>
    </source>
</evidence>
<evidence type="ECO:0000259" key="12">
    <source>
        <dbReference type="Pfam" id="PF07715"/>
    </source>
</evidence>
<dbReference type="HOGENOM" id="CLU_008287_18_3_6"/>
<sequence length="648" mass="71656">MKLSRIALAIALAPGLAFAADETKSSAQLPPMVITRATNLKAPTPASVAVIDREQIERSAASNLLDVLRSQAGLQIRDTMGDGNRAAISLRGFGENAVNNTLVLVDGRRLNVPALAGPDLNSVPLANIERIEIIRGAGTVLYGDQAVGGVINIVTRTPAKREAYIEASRGSHDLEAYRGHIFQPLAAGFSLYASGETRNSDGYRDHNNANYSNAFTRLRYDHDTGHVLYEYQTVDDELLYPGYITAGQQRQDRKGSITGNSSGYNDSKTQVHRIALEQSLSDNWTASFDYSHSDQDGVGSFDYGYGPSPFVQDLRTESFSPRLTGHWHTDLGQTELLLGHDHITSDYQSSATMVDARQTQRDWYGQISQPLGHGLNLTLGYRASEVEDREAIVSKHQTDRESSTSIGLNWQANDHLKAFIKREDVLRWANVEENGWTANGVDFLEPQTGESWEGGLEWADSQQRYRASVYRLDLKDEIMYDALATGPYGGLGANSNKDKTRRDGLLLEGQRQLNARLGIGGQYSFTDSEYRDGSFKGNEVPWVARHSASAHLDYLIIPSLNGRLEAVYTGARYLSSDEGHALPRTGGYTLFNAALTYTYQQFNAKLRVNNLTGKRYESFASYANWVSGAQSRFSAPEEEIQLSVGYRF</sequence>
<evidence type="ECO:0000256" key="4">
    <source>
        <dbReference type="ARBA" id="ARBA00022692"/>
    </source>
</evidence>
<dbReference type="GO" id="GO:0044718">
    <property type="term" value="P:siderophore transmembrane transport"/>
    <property type="evidence" value="ECO:0007669"/>
    <property type="project" value="TreeGrafter"/>
</dbReference>
<dbReference type="InterPro" id="IPR039426">
    <property type="entry name" value="TonB-dep_rcpt-like"/>
</dbReference>
<comment type="similarity">
    <text evidence="8 9">Belongs to the TonB-dependent receptor family.</text>
</comment>
<dbReference type="PANTHER" id="PTHR30069:SF27">
    <property type="entry name" value="BLL4766 PROTEIN"/>
    <property type="match status" value="1"/>
</dbReference>
<keyword evidence="3 8" id="KW-1134">Transmembrane beta strand</keyword>
<accession>A0A078LTC0</accession>
<protein>
    <submittedName>
        <fullName evidence="13">TonB-dependent receptor, plug</fullName>
    </submittedName>
</protein>
<dbReference type="PROSITE" id="PS52016">
    <property type="entry name" value="TONB_DEPENDENT_REC_3"/>
    <property type="match status" value="1"/>
</dbReference>
<dbReference type="GO" id="GO:0009279">
    <property type="term" value="C:cell outer membrane"/>
    <property type="evidence" value="ECO:0007669"/>
    <property type="project" value="UniProtKB-SubCell"/>
</dbReference>
<dbReference type="SUPFAM" id="SSF56935">
    <property type="entry name" value="Porins"/>
    <property type="match status" value="1"/>
</dbReference>
<dbReference type="Proteomes" id="UP000053902">
    <property type="component" value="Unassembled WGS sequence"/>
</dbReference>
<feature type="domain" description="TonB-dependent receptor plug" evidence="12">
    <location>
        <begin position="44"/>
        <end position="150"/>
    </location>
</feature>
<dbReference type="InterPro" id="IPR036942">
    <property type="entry name" value="Beta-barrel_TonB_sf"/>
</dbReference>
<keyword evidence="2 8" id="KW-0813">Transport</keyword>
<keyword evidence="10" id="KW-0732">Signal</keyword>
<keyword evidence="4 8" id="KW-0812">Transmembrane</keyword>
<dbReference type="eggNOG" id="COG4206">
    <property type="taxonomic scope" value="Bacteria"/>
</dbReference>
<feature type="domain" description="TonB-dependent receptor-like beta-barrel" evidence="11">
    <location>
        <begin position="208"/>
        <end position="611"/>
    </location>
</feature>
<dbReference type="InterPro" id="IPR000531">
    <property type="entry name" value="Beta-barrel_TonB"/>
</dbReference>
<evidence type="ECO:0000313" key="13">
    <source>
        <dbReference type="EMBL" id="CDZ94470.1"/>
    </source>
</evidence>
<dbReference type="Gene3D" id="2.40.170.20">
    <property type="entry name" value="TonB-dependent receptor, beta-barrel domain"/>
    <property type="match status" value="1"/>
</dbReference>
<evidence type="ECO:0000256" key="7">
    <source>
        <dbReference type="ARBA" id="ARBA00023237"/>
    </source>
</evidence>
<keyword evidence="13" id="KW-0675">Receptor</keyword>
<feature type="signal peptide" evidence="10">
    <location>
        <begin position="1"/>
        <end position="19"/>
    </location>
</feature>
<proteinExistence type="inferred from homology"/>
<evidence type="ECO:0000256" key="1">
    <source>
        <dbReference type="ARBA" id="ARBA00004571"/>
    </source>
</evidence>
<keyword evidence="6 8" id="KW-0472">Membrane</keyword>
<dbReference type="EMBL" id="CCSF01000001">
    <property type="protein sequence ID" value="CDZ94470.1"/>
    <property type="molecule type" value="Genomic_DNA"/>
</dbReference>
<dbReference type="GO" id="GO:0015344">
    <property type="term" value="F:siderophore uptake transmembrane transporter activity"/>
    <property type="evidence" value="ECO:0007669"/>
    <property type="project" value="TreeGrafter"/>
</dbReference>
<evidence type="ECO:0000256" key="10">
    <source>
        <dbReference type="SAM" id="SignalP"/>
    </source>
</evidence>
<evidence type="ECO:0000256" key="8">
    <source>
        <dbReference type="PROSITE-ProRule" id="PRU01360"/>
    </source>
</evidence>
<dbReference type="Pfam" id="PF07715">
    <property type="entry name" value="Plug"/>
    <property type="match status" value="1"/>
</dbReference>
<dbReference type="RefSeq" id="WP_037023728.1">
    <property type="nucleotide sequence ID" value="NZ_CCSF01000001.1"/>
</dbReference>
<evidence type="ECO:0000256" key="3">
    <source>
        <dbReference type="ARBA" id="ARBA00022452"/>
    </source>
</evidence>
<dbReference type="CDD" id="cd01347">
    <property type="entry name" value="ligand_gated_channel"/>
    <property type="match status" value="1"/>
</dbReference>
<evidence type="ECO:0000256" key="9">
    <source>
        <dbReference type="RuleBase" id="RU003357"/>
    </source>
</evidence>
<dbReference type="InterPro" id="IPR037066">
    <property type="entry name" value="Plug_dom_sf"/>
</dbReference>
<comment type="subcellular location">
    <subcellularLocation>
        <location evidence="1 8">Cell outer membrane</location>
        <topology evidence="1 8">Multi-pass membrane protein</topology>
    </subcellularLocation>
</comment>
<dbReference type="Gene3D" id="2.170.130.10">
    <property type="entry name" value="TonB-dependent receptor, plug domain"/>
    <property type="match status" value="1"/>
</dbReference>
<evidence type="ECO:0000256" key="5">
    <source>
        <dbReference type="ARBA" id="ARBA00023077"/>
    </source>
</evidence>
<reference evidence="13 14" key="1">
    <citation type="submission" date="2014-07" db="EMBL/GenBank/DDBJ databases">
        <authorList>
            <person name="Urmite Genomes Urmite Genomes"/>
        </authorList>
    </citation>
    <scope>NUCLEOTIDE SEQUENCE [LARGE SCALE GENOMIC DNA]</scope>
    <source>
        <strain evidence="13 14">20_BN</strain>
    </source>
</reference>
<dbReference type="OrthoDB" id="9760494at2"/>
<feature type="chain" id="PRO_5001741403" evidence="10">
    <location>
        <begin position="20"/>
        <end position="648"/>
    </location>
</feature>
<keyword evidence="7 8" id="KW-0998">Cell outer membrane</keyword>